<evidence type="ECO:0000256" key="1">
    <source>
        <dbReference type="SAM" id="Phobius"/>
    </source>
</evidence>
<feature type="transmembrane region" description="Helical" evidence="1">
    <location>
        <begin position="41"/>
        <end position="59"/>
    </location>
</feature>
<proteinExistence type="predicted"/>
<keyword evidence="1" id="KW-1133">Transmembrane helix</keyword>
<protein>
    <submittedName>
        <fullName evidence="2">Uncharacterized protein</fullName>
    </submittedName>
</protein>
<keyword evidence="1" id="KW-0812">Transmembrane</keyword>
<organism evidence="2 3">
    <name type="scientific">Sphingomonas hankyongi</name>
    <dbReference type="NCBI Taxonomy" id="2908209"/>
    <lineage>
        <taxon>Bacteria</taxon>
        <taxon>Pseudomonadati</taxon>
        <taxon>Pseudomonadota</taxon>
        <taxon>Alphaproteobacteria</taxon>
        <taxon>Sphingomonadales</taxon>
        <taxon>Sphingomonadaceae</taxon>
        <taxon>Sphingomonas</taxon>
    </lineage>
</organism>
<reference evidence="2" key="1">
    <citation type="submission" date="2022-05" db="EMBL/GenBank/DDBJ databases">
        <authorList>
            <person name="Jo J.-H."/>
            <person name="Im W.-T."/>
        </authorList>
    </citation>
    <scope>NUCLEOTIDE SEQUENCE</scope>
    <source>
        <strain evidence="2">SE220</strain>
    </source>
</reference>
<dbReference type="RefSeq" id="WP_249830250.1">
    <property type="nucleotide sequence ID" value="NZ_JAMGBE010000001.1"/>
</dbReference>
<keyword evidence="1" id="KW-0472">Membrane</keyword>
<name>A0ABT0RYR1_9SPHN</name>
<evidence type="ECO:0000313" key="3">
    <source>
        <dbReference type="Proteomes" id="UP001165342"/>
    </source>
</evidence>
<dbReference type="EMBL" id="JAMGBE010000001">
    <property type="protein sequence ID" value="MCL6728747.1"/>
    <property type="molecule type" value="Genomic_DNA"/>
</dbReference>
<gene>
    <name evidence="2" type="ORF">LZ538_01595</name>
</gene>
<accession>A0ABT0RYR1</accession>
<sequence length="60" mass="6154">MQLLRAPIAANPLSFGKAPKPAVPSVPPAVPAQPSSLASDVKLFAMTFAAGFVFVSLFIA</sequence>
<comment type="caution">
    <text evidence="2">The sequence shown here is derived from an EMBL/GenBank/DDBJ whole genome shotgun (WGS) entry which is preliminary data.</text>
</comment>
<keyword evidence="3" id="KW-1185">Reference proteome</keyword>
<dbReference type="Proteomes" id="UP001165342">
    <property type="component" value="Unassembled WGS sequence"/>
</dbReference>
<evidence type="ECO:0000313" key="2">
    <source>
        <dbReference type="EMBL" id="MCL6728747.1"/>
    </source>
</evidence>